<gene>
    <name evidence="1" type="ORF">Prubr_21180</name>
</gene>
<dbReference type="AlphaFoldDB" id="A0A810MV95"/>
<accession>A0A810MV95</accession>
<protein>
    <submittedName>
        <fullName evidence="1">Uncharacterized protein</fullName>
    </submittedName>
</protein>
<organism evidence="1 2">
    <name type="scientific">Polymorphospora rubra</name>
    <dbReference type="NCBI Taxonomy" id="338584"/>
    <lineage>
        <taxon>Bacteria</taxon>
        <taxon>Bacillati</taxon>
        <taxon>Actinomycetota</taxon>
        <taxon>Actinomycetes</taxon>
        <taxon>Micromonosporales</taxon>
        <taxon>Micromonosporaceae</taxon>
        <taxon>Polymorphospora</taxon>
    </lineage>
</organism>
<dbReference type="Proteomes" id="UP000680866">
    <property type="component" value="Chromosome"/>
</dbReference>
<proteinExistence type="predicted"/>
<name>A0A810MV95_9ACTN</name>
<sequence>MDKDEALTRLADLVKQRAELDKALVAAVAEAKTAGANWTEIGSRLGQHRANAQKKYGPLLRETLVVEVRDTD</sequence>
<evidence type="ECO:0000313" key="1">
    <source>
        <dbReference type="EMBL" id="BCJ65097.1"/>
    </source>
</evidence>
<evidence type="ECO:0000313" key="2">
    <source>
        <dbReference type="Proteomes" id="UP000680866"/>
    </source>
</evidence>
<keyword evidence="2" id="KW-1185">Reference proteome</keyword>
<dbReference type="RefSeq" id="WP_212824346.1">
    <property type="nucleotide sequence ID" value="NZ_AP023359.1"/>
</dbReference>
<dbReference type="KEGG" id="pry:Prubr_21180"/>
<dbReference type="EMBL" id="AP023359">
    <property type="protein sequence ID" value="BCJ65097.1"/>
    <property type="molecule type" value="Genomic_DNA"/>
</dbReference>
<reference evidence="1" key="1">
    <citation type="submission" date="2020-08" db="EMBL/GenBank/DDBJ databases">
        <title>Whole genome shotgun sequence of Polymorphospora rubra NBRC 101157.</title>
        <authorList>
            <person name="Komaki H."/>
            <person name="Tamura T."/>
        </authorList>
    </citation>
    <scope>NUCLEOTIDE SEQUENCE</scope>
    <source>
        <strain evidence="1">NBRC 101157</strain>
    </source>
</reference>